<accession>A0A6A7FSL8</accession>
<dbReference type="CDD" id="cd14456">
    <property type="entry name" value="Menin"/>
    <property type="match status" value="1"/>
</dbReference>
<evidence type="ECO:0000256" key="8">
    <source>
        <dbReference type="ARBA" id="ARBA00023163"/>
    </source>
</evidence>
<sequence length="559" mass="62592">MAKLSDEEIALFPLRNINSVVKLFKTHLERNLEPNLAILSIILGYIENTLTCSRGPEAGDPETNNISEEINDGVWGENSITKLPTVEYSFVEALYQRFLSIIKAHVDVVSFGSPKYASRELVKRVSDVVWCTLSSSYYKDRAHLQSIFSYMTGAKLDSSGTTLAVVAACQVLGYSDVHLALSEDHTWVVCGLDQQTSVEVTWHGKGNEDKRGIPVTYDAFNKSWLYVNGRPVVCDRYMEVASMVSSMNPGVNASTDSEEVLLLQQSLLWLMYDLRHINKYPMAIANLGDLEEMSPSLGRASPVMLYQEAIASNVNHYSNHHVYPYTCLAGYCYRNALYKQALQAWAKAAAVIKHYNYSRDDEEIYKEFLDIANELIPHIMRVVSTGIQAHSILKDPECFAQLLQFYDGICGWEEGSATPVLHIGWAKCLVNTMAKFESDVRARLKITCIDGEQDESGDESELHHKRSHHHEQQQQQQDQNGNTQSGVGCSPHVELSSAKMRGLRQLLLADKLNSQAVSLQLTAQSQVTVRQKRVSLGSSNAGGAEFETTQGRPKRNRRE</sequence>
<dbReference type="GO" id="GO:0000976">
    <property type="term" value="F:transcription cis-regulatory region binding"/>
    <property type="evidence" value="ECO:0007669"/>
    <property type="project" value="TreeGrafter"/>
</dbReference>
<dbReference type="PANTHER" id="PTHR12693:SF3">
    <property type="entry name" value="MENIN"/>
    <property type="match status" value="1"/>
</dbReference>
<dbReference type="GO" id="GO:0006325">
    <property type="term" value="P:chromatin organization"/>
    <property type="evidence" value="ECO:0007669"/>
    <property type="project" value="UniProtKB-KW"/>
</dbReference>
<keyword evidence="3" id="KW-0678">Repressor</keyword>
<evidence type="ECO:0000256" key="1">
    <source>
        <dbReference type="ARBA" id="ARBA00004123"/>
    </source>
</evidence>
<proteinExistence type="evidence at transcript level"/>
<keyword evidence="7" id="KW-0238">DNA-binding</keyword>
<feature type="region of interest" description="Disordered" evidence="10">
    <location>
        <begin position="453"/>
        <end position="492"/>
    </location>
</feature>
<dbReference type="GO" id="GO:0000403">
    <property type="term" value="F:Y-form DNA binding"/>
    <property type="evidence" value="ECO:0007669"/>
    <property type="project" value="TreeGrafter"/>
</dbReference>
<keyword evidence="9" id="KW-0539">Nucleus</keyword>
<name>A0A6A7FSL8_9CRUS</name>
<evidence type="ECO:0000256" key="3">
    <source>
        <dbReference type="ARBA" id="ARBA00022491"/>
    </source>
</evidence>
<dbReference type="GO" id="GO:0006357">
    <property type="term" value="P:regulation of transcription by RNA polymerase II"/>
    <property type="evidence" value="ECO:0007669"/>
    <property type="project" value="TreeGrafter"/>
</dbReference>
<evidence type="ECO:0000256" key="5">
    <source>
        <dbReference type="ARBA" id="ARBA00022853"/>
    </source>
</evidence>
<dbReference type="GO" id="GO:0045786">
    <property type="term" value="P:negative regulation of cell cycle"/>
    <property type="evidence" value="ECO:0007669"/>
    <property type="project" value="TreeGrafter"/>
</dbReference>
<dbReference type="GO" id="GO:0035097">
    <property type="term" value="C:histone methyltransferase complex"/>
    <property type="evidence" value="ECO:0007669"/>
    <property type="project" value="TreeGrafter"/>
</dbReference>
<dbReference type="GO" id="GO:0008285">
    <property type="term" value="P:negative regulation of cell population proliferation"/>
    <property type="evidence" value="ECO:0007669"/>
    <property type="project" value="TreeGrafter"/>
</dbReference>
<evidence type="ECO:0000256" key="6">
    <source>
        <dbReference type="ARBA" id="ARBA00023015"/>
    </source>
</evidence>
<dbReference type="GO" id="GO:0003682">
    <property type="term" value="F:chromatin binding"/>
    <property type="evidence" value="ECO:0007669"/>
    <property type="project" value="TreeGrafter"/>
</dbReference>
<keyword evidence="8" id="KW-0804">Transcription</keyword>
<dbReference type="EMBL" id="IACT01002289">
    <property type="protein sequence ID" value="LAC21576.1"/>
    <property type="molecule type" value="mRNA"/>
</dbReference>
<keyword evidence="4" id="KW-0597">Phosphoprotein</keyword>
<evidence type="ECO:0000313" key="11">
    <source>
        <dbReference type="EMBL" id="LAC21576.1"/>
    </source>
</evidence>
<comment type="subcellular location">
    <subcellularLocation>
        <location evidence="1">Nucleus</location>
    </subcellularLocation>
</comment>
<keyword evidence="6" id="KW-0805">Transcription regulation</keyword>
<reference evidence="11" key="1">
    <citation type="submission" date="2017-11" db="EMBL/GenBank/DDBJ databases">
        <title>The sensing device of the deep-sea amphipod.</title>
        <authorList>
            <person name="Kobayashi H."/>
            <person name="Nagahama T."/>
            <person name="Arai W."/>
            <person name="Sasagawa Y."/>
            <person name="Umeda M."/>
            <person name="Hayashi T."/>
            <person name="Nikaido I."/>
            <person name="Watanabe H."/>
            <person name="Oguri K."/>
            <person name="Kitazato H."/>
            <person name="Fujioka K."/>
            <person name="Kido Y."/>
            <person name="Takami H."/>
        </authorList>
    </citation>
    <scope>NUCLEOTIDE SEQUENCE</scope>
    <source>
        <tissue evidence="11">Whole body</tissue>
    </source>
</reference>
<keyword evidence="5" id="KW-0156">Chromatin regulator</keyword>
<dbReference type="Pfam" id="PF05053">
    <property type="entry name" value="Menin"/>
    <property type="match status" value="2"/>
</dbReference>
<organism evidence="11">
    <name type="scientific">Hirondellea gigas</name>
    <dbReference type="NCBI Taxonomy" id="1518452"/>
    <lineage>
        <taxon>Eukaryota</taxon>
        <taxon>Metazoa</taxon>
        <taxon>Ecdysozoa</taxon>
        <taxon>Arthropoda</taxon>
        <taxon>Crustacea</taxon>
        <taxon>Multicrustacea</taxon>
        <taxon>Malacostraca</taxon>
        <taxon>Eumalacostraca</taxon>
        <taxon>Peracarida</taxon>
        <taxon>Amphipoda</taxon>
        <taxon>Amphilochidea</taxon>
        <taxon>Lysianassida</taxon>
        <taxon>Lysianassidira</taxon>
        <taxon>Lysianassoidea</taxon>
        <taxon>Lysianassidae</taxon>
        <taxon>Hirondellea</taxon>
    </lineage>
</organism>
<evidence type="ECO:0000256" key="9">
    <source>
        <dbReference type="ARBA" id="ARBA00023242"/>
    </source>
</evidence>
<evidence type="ECO:0000256" key="2">
    <source>
        <dbReference type="ARBA" id="ARBA00021162"/>
    </source>
</evidence>
<dbReference type="InterPro" id="IPR007747">
    <property type="entry name" value="Menin"/>
</dbReference>
<evidence type="ECO:0000256" key="4">
    <source>
        <dbReference type="ARBA" id="ARBA00022553"/>
    </source>
</evidence>
<feature type="region of interest" description="Disordered" evidence="10">
    <location>
        <begin position="534"/>
        <end position="559"/>
    </location>
</feature>
<evidence type="ECO:0000256" key="7">
    <source>
        <dbReference type="ARBA" id="ARBA00023125"/>
    </source>
</evidence>
<evidence type="ECO:0000256" key="10">
    <source>
        <dbReference type="SAM" id="MobiDB-lite"/>
    </source>
</evidence>
<dbReference type="PANTHER" id="PTHR12693">
    <property type="entry name" value="MENIN"/>
    <property type="match status" value="1"/>
</dbReference>
<dbReference type="GO" id="GO:0000785">
    <property type="term" value="C:chromatin"/>
    <property type="evidence" value="ECO:0007669"/>
    <property type="project" value="TreeGrafter"/>
</dbReference>
<dbReference type="AlphaFoldDB" id="A0A6A7FSL8"/>
<feature type="compositionally biased region" description="Polar residues" evidence="10">
    <location>
        <begin position="536"/>
        <end position="551"/>
    </location>
</feature>
<protein>
    <recommendedName>
        <fullName evidence="2">Menin</fullName>
    </recommendedName>
</protein>